<reference evidence="1" key="3">
    <citation type="submission" date="2025-09" db="UniProtKB">
        <authorList>
            <consortium name="Ensembl"/>
        </authorList>
    </citation>
    <scope>IDENTIFICATION</scope>
</reference>
<dbReference type="GeneTree" id="ENSGT00390000017384"/>
<keyword evidence="2" id="KW-1185">Reference proteome</keyword>
<dbReference type="PANTHER" id="PTHR14787">
    <property type="entry name" value="C10ORF188 FAMILY MEMBER"/>
    <property type="match status" value="1"/>
</dbReference>
<protein>
    <submittedName>
        <fullName evidence="1">Si:rp71-19m20.1</fullName>
    </submittedName>
</protein>
<dbReference type="InterPro" id="IPR028043">
    <property type="entry name" value="PAAT-like"/>
</dbReference>
<dbReference type="OrthoDB" id="5981473at2759"/>
<evidence type="ECO:0000313" key="2">
    <source>
        <dbReference type="Proteomes" id="UP000694620"/>
    </source>
</evidence>
<proteinExistence type="predicted"/>
<accession>A0A8C4X903</accession>
<gene>
    <name evidence="1" type="primary">C10orf88</name>
    <name evidence="1" type="synonym">c2h10orf88</name>
</gene>
<organism evidence="1 2">
    <name type="scientific">Erpetoichthys calabaricus</name>
    <name type="common">Rope fish</name>
    <name type="synonym">Calamoichthys calabaricus</name>
    <dbReference type="NCBI Taxonomy" id="27687"/>
    <lineage>
        <taxon>Eukaryota</taxon>
        <taxon>Metazoa</taxon>
        <taxon>Chordata</taxon>
        <taxon>Craniata</taxon>
        <taxon>Vertebrata</taxon>
        <taxon>Euteleostomi</taxon>
        <taxon>Actinopterygii</taxon>
        <taxon>Polypteriformes</taxon>
        <taxon>Polypteridae</taxon>
        <taxon>Erpetoichthys</taxon>
    </lineage>
</organism>
<dbReference type="PANTHER" id="PTHR14787:SF1">
    <property type="entry name" value="ATPASE PAAT"/>
    <property type="match status" value="1"/>
</dbReference>
<dbReference type="Pfam" id="PF14958">
    <property type="entry name" value="PAAT-like"/>
    <property type="match status" value="1"/>
</dbReference>
<dbReference type="Ensembl" id="ENSECRT00000013752.1">
    <property type="protein sequence ID" value="ENSECRP00000013518.1"/>
    <property type="gene ID" value="ENSECRG00000009015.1"/>
</dbReference>
<evidence type="ECO:0000313" key="1">
    <source>
        <dbReference type="Ensembl" id="ENSECRP00000013518.1"/>
    </source>
</evidence>
<name>A0A8C4X903_ERPCA</name>
<dbReference type="AlphaFoldDB" id="A0A8C4X903"/>
<reference evidence="1" key="1">
    <citation type="submission" date="2021-06" db="EMBL/GenBank/DDBJ databases">
        <authorList>
            <consortium name="Wellcome Sanger Institute Data Sharing"/>
        </authorList>
    </citation>
    <scope>NUCLEOTIDE SEQUENCE [LARGE SCALE GENOMIC DNA]</scope>
</reference>
<dbReference type="Proteomes" id="UP000694620">
    <property type="component" value="Chromosome 2"/>
</dbReference>
<reference evidence="1" key="2">
    <citation type="submission" date="2025-08" db="UniProtKB">
        <authorList>
            <consortium name="Ensembl"/>
        </authorList>
    </citation>
    <scope>IDENTIFICATION</scope>
</reference>
<sequence length="438" mass="49016">MQNQHLLSNKQAVISVRLSWNCTSEEDFWGHMVLANNPTEFYEATSDTSDLSELLIIQQPQGNETDIPCVVHLQCIPQAGIEIVCLHVVSQARTMEVYSSSEYCGTCRGEPVHTSQDNCVKENVLLYKKNIRLDSPTNSCEIKLLSLQEKPSVAINKIVVEAAPVKAMKSSPAAGVSIDLKRVQNMMESMGTRLSPGAQHLMDMVQFQQKNSKDMMSSFLPLLLRQSQFKDCNNESMKSAPTIITGSTAADAIQTTEQSSVNDFRFDHTYAESSPNTITEDADGQVQNHECHRHQLQTNGILPSTNHVKEINSFLCNQTWDKQNTSATEMFSLLQRVCGQVQQLRLNNMQSDLKTVPGEDLCLGSEQAHSCCSTLEVVIAKKLESIEQKLMDHIDHRMKELQENLQRTILATSLAQKTERVKAEIHCCRCTELANENV</sequence>